<dbReference type="EMBL" id="LBWK01000001">
    <property type="protein sequence ID" value="KKR06193.1"/>
    <property type="molecule type" value="Genomic_DNA"/>
</dbReference>
<keyword evidence="9 15" id="KW-0067">ATP-binding</keyword>
<evidence type="ECO:0000256" key="8">
    <source>
        <dbReference type="ARBA" id="ARBA00022741"/>
    </source>
</evidence>
<comment type="catalytic activity">
    <reaction evidence="14 15">
        <text>tRNA(Phe) + L-phenylalanine + ATP = L-phenylalanyl-tRNA(Phe) + AMP + diphosphate + H(+)</text>
        <dbReference type="Rhea" id="RHEA:19413"/>
        <dbReference type="Rhea" id="RHEA-COMP:9668"/>
        <dbReference type="Rhea" id="RHEA-COMP:9699"/>
        <dbReference type="ChEBI" id="CHEBI:15378"/>
        <dbReference type="ChEBI" id="CHEBI:30616"/>
        <dbReference type="ChEBI" id="CHEBI:33019"/>
        <dbReference type="ChEBI" id="CHEBI:58095"/>
        <dbReference type="ChEBI" id="CHEBI:78442"/>
        <dbReference type="ChEBI" id="CHEBI:78531"/>
        <dbReference type="ChEBI" id="CHEBI:456215"/>
        <dbReference type="EC" id="6.1.1.20"/>
    </reaction>
</comment>
<dbReference type="GO" id="GO:0006432">
    <property type="term" value="P:phenylalanyl-tRNA aminoacylation"/>
    <property type="evidence" value="ECO:0007669"/>
    <property type="project" value="UniProtKB-UniRule"/>
</dbReference>
<evidence type="ECO:0000259" key="18">
    <source>
        <dbReference type="PROSITE" id="PS51447"/>
    </source>
</evidence>
<dbReference type="SUPFAM" id="SSF54991">
    <property type="entry name" value="Anticodon-binding domain of PheRS"/>
    <property type="match status" value="1"/>
</dbReference>
<dbReference type="HAMAP" id="MF_00283">
    <property type="entry name" value="Phe_tRNA_synth_beta1"/>
    <property type="match status" value="1"/>
</dbReference>
<dbReference type="AlphaFoldDB" id="A0A0G0MSS7"/>
<dbReference type="InterPro" id="IPR002547">
    <property type="entry name" value="tRNA-bd_dom"/>
</dbReference>
<evidence type="ECO:0000256" key="5">
    <source>
        <dbReference type="ARBA" id="ARBA00022555"/>
    </source>
</evidence>
<dbReference type="InterPro" id="IPR045060">
    <property type="entry name" value="Phe-tRNA-ligase_IIc_bsu"/>
</dbReference>
<dbReference type="Gene3D" id="3.30.70.380">
    <property type="entry name" value="Ferrodoxin-fold anticodon-binding domain"/>
    <property type="match status" value="1"/>
</dbReference>
<dbReference type="SMART" id="SM00873">
    <property type="entry name" value="B3_4"/>
    <property type="match status" value="1"/>
</dbReference>
<comment type="cofactor">
    <cofactor evidence="15">
        <name>Mg(2+)</name>
        <dbReference type="ChEBI" id="CHEBI:18420"/>
    </cofactor>
    <text evidence="15">Binds 2 magnesium ions per tetramer.</text>
</comment>
<feature type="domain" description="FDX-ACB" evidence="18">
    <location>
        <begin position="725"/>
        <end position="817"/>
    </location>
</feature>
<evidence type="ECO:0000256" key="10">
    <source>
        <dbReference type="ARBA" id="ARBA00022842"/>
    </source>
</evidence>
<dbReference type="STRING" id="1619100.UT34_C0001G0233"/>
<dbReference type="CDD" id="cd02796">
    <property type="entry name" value="tRNA_bind_bactPheRS"/>
    <property type="match status" value="1"/>
</dbReference>
<dbReference type="SUPFAM" id="SSF50249">
    <property type="entry name" value="Nucleic acid-binding proteins"/>
    <property type="match status" value="1"/>
</dbReference>
<dbReference type="InterPro" id="IPR020825">
    <property type="entry name" value="Phe-tRNA_synthase-like_B3/B4"/>
</dbReference>
<keyword evidence="11 16" id="KW-0694">RNA-binding</keyword>
<dbReference type="InterPro" id="IPR005121">
    <property type="entry name" value="Fdx_antiC-bd"/>
</dbReference>
<dbReference type="Gene3D" id="3.30.56.10">
    <property type="match status" value="2"/>
</dbReference>
<keyword evidence="4 15" id="KW-0963">Cytoplasm</keyword>
<keyword evidence="10 15" id="KW-0460">Magnesium</keyword>
<dbReference type="PROSITE" id="PS51483">
    <property type="entry name" value="B5"/>
    <property type="match status" value="1"/>
</dbReference>
<evidence type="ECO:0000256" key="4">
    <source>
        <dbReference type="ARBA" id="ARBA00022490"/>
    </source>
</evidence>
<dbReference type="SUPFAM" id="SSF55681">
    <property type="entry name" value="Class II aaRS and biotin synthetases"/>
    <property type="match status" value="1"/>
</dbReference>
<dbReference type="InterPro" id="IPR005147">
    <property type="entry name" value="tRNA_synthase_B5-dom"/>
</dbReference>
<evidence type="ECO:0000256" key="16">
    <source>
        <dbReference type="PROSITE-ProRule" id="PRU00209"/>
    </source>
</evidence>
<evidence type="ECO:0000256" key="15">
    <source>
        <dbReference type="HAMAP-Rule" id="MF_00283"/>
    </source>
</evidence>
<dbReference type="Pfam" id="PF01588">
    <property type="entry name" value="tRNA_bind"/>
    <property type="match status" value="1"/>
</dbReference>
<dbReference type="Pfam" id="PF03483">
    <property type="entry name" value="B3_4"/>
    <property type="match status" value="1"/>
</dbReference>
<comment type="subcellular location">
    <subcellularLocation>
        <location evidence="1 15">Cytoplasm</location>
    </subcellularLocation>
</comment>
<comment type="similarity">
    <text evidence="2 15">Belongs to the phenylalanyl-tRNA synthetase beta subunit family. Type 1 subfamily.</text>
</comment>
<keyword evidence="6 15" id="KW-0436">Ligase</keyword>
<dbReference type="GO" id="GO:0000287">
    <property type="term" value="F:magnesium ion binding"/>
    <property type="evidence" value="ECO:0007669"/>
    <property type="project" value="UniProtKB-UniRule"/>
</dbReference>
<dbReference type="NCBIfam" id="TIGR00472">
    <property type="entry name" value="pheT_bact"/>
    <property type="match status" value="1"/>
</dbReference>
<dbReference type="Pfam" id="PF03147">
    <property type="entry name" value="FDX-ACB"/>
    <property type="match status" value="1"/>
</dbReference>
<feature type="domain" description="TRNA-binding" evidence="17">
    <location>
        <begin position="39"/>
        <end position="154"/>
    </location>
</feature>
<feature type="domain" description="B5" evidence="19">
    <location>
        <begin position="417"/>
        <end position="492"/>
    </location>
</feature>
<name>A0A0G0MSS7_9BACT</name>
<evidence type="ECO:0000256" key="2">
    <source>
        <dbReference type="ARBA" id="ARBA00008653"/>
    </source>
</evidence>
<dbReference type="GO" id="GO:0005524">
    <property type="term" value="F:ATP binding"/>
    <property type="evidence" value="ECO:0007669"/>
    <property type="project" value="UniProtKB-UniRule"/>
</dbReference>
<dbReference type="PATRIC" id="fig|1619100.3.peg.234"/>
<dbReference type="GO" id="GO:0009328">
    <property type="term" value="C:phenylalanine-tRNA ligase complex"/>
    <property type="evidence" value="ECO:0007669"/>
    <property type="project" value="TreeGrafter"/>
</dbReference>
<comment type="subunit">
    <text evidence="3 15">Tetramer of two alpha and two beta subunits.</text>
</comment>
<dbReference type="InterPro" id="IPR045864">
    <property type="entry name" value="aa-tRNA-synth_II/BPL/LPL"/>
</dbReference>
<keyword evidence="8 15" id="KW-0547">Nucleotide-binding</keyword>
<dbReference type="EC" id="6.1.1.20" evidence="15"/>
<dbReference type="GO" id="GO:0000049">
    <property type="term" value="F:tRNA binding"/>
    <property type="evidence" value="ECO:0007669"/>
    <property type="project" value="UniProtKB-UniRule"/>
</dbReference>
<evidence type="ECO:0000256" key="12">
    <source>
        <dbReference type="ARBA" id="ARBA00022917"/>
    </source>
</evidence>
<evidence type="ECO:0000259" key="19">
    <source>
        <dbReference type="PROSITE" id="PS51483"/>
    </source>
</evidence>
<dbReference type="InterPro" id="IPR009061">
    <property type="entry name" value="DNA-bd_dom_put_sf"/>
</dbReference>
<evidence type="ECO:0000256" key="1">
    <source>
        <dbReference type="ARBA" id="ARBA00004496"/>
    </source>
</evidence>
<dbReference type="GO" id="GO:0004826">
    <property type="term" value="F:phenylalanine-tRNA ligase activity"/>
    <property type="evidence" value="ECO:0007669"/>
    <property type="project" value="UniProtKB-UniRule"/>
</dbReference>
<dbReference type="SUPFAM" id="SSF56037">
    <property type="entry name" value="PheT/TilS domain"/>
    <property type="match status" value="1"/>
</dbReference>
<dbReference type="Proteomes" id="UP000034799">
    <property type="component" value="Unassembled WGS sequence"/>
</dbReference>
<dbReference type="InterPro" id="IPR005146">
    <property type="entry name" value="B3/B4_tRNA-bd"/>
</dbReference>
<dbReference type="PROSITE" id="PS51447">
    <property type="entry name" value="FDX_ACB"/>
    <property type="match status" value="1"/>
</dbReference>
<sequence>MKISVNWLKQYTDIDLKTDDLVHALETKVGAVEEVIDLSEKYKGIITAEIMSKKEHPDADKLAIYQLNIGGKEIQVVAGDKTLVAGDKVAYFAPGVKVPYNAHPEKYDGVVSKISLRGVESEGMMASEIELDLGADHSKVMRLDPSVKAGESFAKLYDLDDVIIDIENKALANRGDLFGILGIARELSGIQGKPFSSPDWYAKPNIEENDQIPLKITNEIEAFCRRYIGFIMDNVTISESPTWLKSLLSKVGIRPINNVVDITNYMMYLTSQPLHAFDLDKVLAKSGKKETEILIRLAKNGETITTLDGKTVVLDDSTMVITDGNDPIAIAGVMGGLDTEIDNTTKRIIIESASFDRYNIRKTSMRLGLFTEAVTRYTKAQDPNQCLPTIAKTIELVKELAGGKEASKLYDNYIQPVTPKTLDINIQRLNTIIGTELSKDEVATILKNLEYSVEESDDMLHVAVPTFRQDVQIAEDLYEDIARHFGYNNIKLTLPSRSISPASVNQMYEFKRKLRGIVSGAGANEILTYNFIDSKVLGRYNINLDSAYKLKNPLSPELEYMRYSLLPSILEKVSFNMDQGYSKFILYEINKGHSKDEQDEEGLPYEREYLGAVVVNPDYKGNSYYSSKALLSKILKELNIKTYDLILLKDAQEGKSKWTDRYSKMLDVNKSAVLVINELYVGVVGQLSTNVSAKSKTPEYISMLELDLQTLLPLATDSYGYVEPSRYPKTVQDFCFEVILDTKYKDVHEMVERVVTDIDYIHVIQPLDIYHREGEEKKRVTIRLELQHRDRTLTQYDVTQLRGTLEKEIEKFKGKIV</sequence>
<keyword evidence="5 16" id="KW-0820">tRNA-binding</keyword>
<dbReference type="PANTHER" id="PTHR10947">
    <property type="entry name" value="PHENYLALANYL-TRNA SYNTHETASE BETA CHAIN AND LEUCINE-RICH REPEAT-CONTAINING PROTEIN 47"/>
    <property type="match status" value="1"/>
</dbReference>
<evidence type="ECO:0000256" key="13">
    <source>
        <dbReference type="ARBA" id="ARBA00023146"/>
    </source>
</evidence>
<comment type="caution">
    <text evidence="20">The sequence shown here is derived from an EMBL/GenBank/DDBJ whole genome shotgun (WGS) entry which is preliminary data.</text>
</comment>
<evidence type="ECO:0000256" key="3">
    <source>
        <dbReference type="ARBA" id="ARBA00011209"/>
    </source>
</evidence>
<dbReference type="Gene3D" id="3.50.40.10">
    <property type="entry name" value="Phenylalanyl-trna Synthetase, Chain B, domain 3"/>
    <property type="match status" value="1"/>
</dbReference>
<dbReference type="Gene3D" id="3.30.930.10">
    <property type="entry name" value="Bira Bifunctional Protein, Domain 2"/>
    <property type="match status" value="1"/>
</dbReference>
<feature type="binding site" evidence="15">
    <location>
        <position position="479"/>
    </location>
    <ligand>
        <name>Mg(2+)</name>
        <dbReference type="ChEBI" id="CHEBI:18420"/>
        <note>shared with alpha subunit</note>
    </ligand>
</feature>
<proteinExistence type="inferred from homology"/>
<evidence type="ECO:0000256" key="14">
    <source>
        <dbReference type="ARBA" id="ARBA00049255"/>
    </source>
</evidence>
<dbReference type="InterPro" id="IPR012340">
    <property type="entry name" value="NA-bd_OB-fold"/>
</dbReference>
<feature type="binding site" evidence="15">
    <location>
        <position position="480"/>
    </location>
    <ligand>
        <name>Mg(2+)</name>
        <dbReference type="ChEBI" id="CHEBI:18420"/>
        <note>shared with alpha subunit</note>
    </ligand>
</feature>
<dbReference type="InterPro" id="IPR036690">
    <property type="entry name" value="Fdx_antiC-bd_sf"/>
</dbReference>
<evidence type="ECO:0000313" key="21">
    <source>
        <dbReference type="Proteomes" id="UP000034799"/>
    </source>
</evidence>
<accession>A0A0G0MSS7</accession>
<gene>
    <name evidence="15" type="primary">pheT</name>
    <name evidence="20" type="ORF">UT34_C0001G0233</name>
</gene>
<dbReference type="SMART" id="SM00896">
    <property type="entry name" value="FDX-ACB"/>
    <property type="match status" value="1"/>
</dbReference>
<evidence type="ECO:0000256" key="6">
    <source>
        <dbReference type="ARBA" id="ARBA00022598"/>
    </source>
</evidence>
<evidence type="ECO:0000256" key="9">
    <source>
        <dbReference type="ARBA" id="ARBA00022840"/>
    </source>
</evidence>
<feature type="binding site" evidence="15">
    <location>
        <position position="476"/>
    </location>
    <ligand>
        <name>Mg(2+)</name>
        <dbReference type="ChEBI" id="CHEBI:18420"/>
        <note>shared with alpha subunit</note>
    </ligand>
</feature>
<dbReference type="Pfam" id="PF03484">
    <property type="entry name" value="B5"/>
    <property type="match status" value="1"/>
</dbReference>
<evidence type="ECO:0000256" key="11">
    <source>
        <dbReference type="ARBA" id="ARBA00022884"/>
    </source>
</evidence>
<dbReference type="InterPro" id="IPR004532">
    <property type="entry name" value="Phe-tRNA-ligase_IIc_bsu_bact"/>
</dbReference>
<dbReference type="PANTHER" id="PTHR10947:SF0">
    <property type="entry name" value="PHENYLALANINE--TRNA LIGASE BETA SUBUNIT"/>
    <property type="match status" value="1"/>
</dbReference>
<dbReference type="InterPro" id="IPR033714">
    <property type="entry name" value="tRNA_bind_bactPheRS"/>
</dbReference>
<keyword evidence="7 15" id="KW-0479">Metal-binding</keyword>
<organism evidence="20 21">
    <name type="scientific">candidate division WS6 bacterium GW2011_GWF2_39_15</name>
    <dbReference type="NCBI Taxonomy" id="1619100"/>
    <lineage>
        <taxon>Bacteria</taxon>
        <taxon>Candidatus Dojkabacteria</taxon>
    </lineage>
</organism>
<dbReference type="PROSITE" id="PS50886">
    <property type="entry name" value="TRBD"/>
    <property type="match status" value="1"/>
</dbReference>
<dbReference type="Pfam" id="PF17759">
    <property type="entry name" value="tRNA_synthFbeta"/>
    <property type="match status" value="1"/>
</dbReference>
<keyword evidence="12 15" id="KW-0648">Protein biosynthesis</keyword>
<feature type="binding site" evidence="15">
    <location>
        <position position="470"/>
    </location>
    <ligand>
        <name>Mg(2+)</name>
        <dbReference type="ChEBI" id="CHEBI:18420"/>
        <note>shared with alpha subunit</note>
    </ligand>
</feature>
<evidence type="ECO:0000313" key="20">
    <source>
        <dbReference type="EMBL" id="KKR06193.1"/>
    </source>
</evidence>
<protein>
    <recommendedName>
        <fullName evidence="15">Phenylalanine--tRNA ligase beta subunit</fullName>
        <ecNumber evidence="15">6.1.1.20</ecNumber>
    </recommendedName>
    <alternativeName>
        <fullName evidence="15">Phenylalanyl-tRNA synthetase beta subunit</fullName>
        <shortName evidence="15">PheRS</shortName>
    </alternativeName>
</protein>
<keyword evidence="13 15" id="KW-0030">Aminoacyl-tRNA synthetase</keyword>
<reference evidence="20 21" key="1">
    <citation type="journal article" date="2015" name="Nature">
        <title>rRNA introns, odd ribosomes, and small enigmatic genomes across a large radiation of phyla.</title>
        <authorList>
            <person name="Brown C.T."/>
            <person name="Hug L.A."/>
            <person name="Thomas B.C."/>
            <person name="Sharon I."/>
            <person name="Castelle C.J."/>
            <person name="Singh A."/>
            <person name="Wilkins M.J."/>
            <person name="Williams K.H."/>
            <person name="Banfield J.F."/>
        </authorList>
    </citation>
    <scope>NUCLEOTIDE SEQUENCE [LARGE SCALE GENOMIC DNA]</scope>
</reference>
<dbReference type="Gene3D" id="2.40.50.140">
    <property type="entry name" value="Nucleic acid-binding proteins"/>
    <property type="match status" value="1"/>
</dbReference>
<dbReference type="SUPFAM" id="SSF46955">
    <property type="entry name" value="Putative DNA-binding domain"/>
    <property type="match status" value="1"/>
</dbReference>
<dbReference type="InterPro" id="IPR041616">
    <property type="entry name" value="PheRS_beta_core"/>
</dbReference>
<evidence type="ECO:0000256" key="7">
    <source>
        <dbReference type="ARBA" id="ARBA00022723"/>
    </source>
</evidence>
<dbReference type="SMART" id="SM00874">
    <property type="entry name" value="B5"/>
    <property type="match status" value="1"/>
</dbReference>
<evidence type="ECO:0000259" key="17">
    <source>
        <dbReference type="PROSITE" id="PS50886"/>
    </source>
</evidence>